<sequence>MNPARFLRAVSLVDRFSQTRYRQLTVILLRRCGVEVDGSPLWVSPQTNFDLGFPGAISLGNRCVICHGVFLLTHDFSLDRVAESRFGESEREISRTAPIRIGARAFLGIGTIVLPGITIGDGAIVGAGSVVTKDVAPNTVVAGNPAHPICATDDLWDRRSSLYEWGLRRR</sequence>
<evidence type="ECO:0000256" key="2">
    <source>
        <dbReference type="ARBA" id="ARBA00022737"/>
    </source>
</evidence>
<dbReference type="EMBL" id="AP028056">
    <property type="protein sequence ID" value="BEH02601.1"/>
    <property type="molecule type" value="Genomic_DNA"/>
</dbReference>
<proteinExistence type="predicted"/>
<dbReference type="PROSITE" id="PS00101">
    <property type="entry name" value="HEXAPEP_TRANSFERASES"/>
    <property type="match status" value="1"/>
</dbReference>
<dbReference type="Gene3D" id="2.160.10.10">
    <property type="entry name" value="Hexapeptide repeat proteins"/>
    <property type="match status" value="1"/>
</dbReference>
<dbReference type="Pfam" id="PF14602">
    <property type="entry name" value="Hexapep_2"/>
    <property type="match status" value="1"/>
</dbReference>
<protein>
    <recommendedName>
        <fullName evidence="5">Acyltransferase</fullName>
    </recommendedName>
</protein>
<dbReference type="AlphaFoldDB" id="A0AAN0K8K8"/>
<keyword evidence="1" id="KW-0808">Transferase</keyword>
<dbReference type="RefSeq" id="WP_286264378.1">
    <property type="nucleotide sequence ID" value="NZ_AP028056.1"/>
</dbReference>
<name>A0AAN0K8K8_9ACTN</name>
<dbReference type="SUPFAM" id="SSF51161">
    <property type="entry name" value="Trimeric LpxA-like enzymes"/>
    <property type="match status" value="1"/>
</dbReference>
<reference evidence="3" key="1">
    <citation type="journal article" date="2024" name="Int. J. Syst. Evol. Microbiol.">
        <title>Brooklawnia propionicigenes sp. nov., a facultatively anaerobic, propionate-producing bacterium isolated from a methanogenic reactor treating waste from cattle farms.</title>
        <authorList>
            <person name="Akita Y."/>
            <person name="Ueki A."/>
            <person name="Tonouchi A."/>
            <person name="Sugawara Y."/>
            <person name="Honma S."/>
            <person name="Kaku N."/>
            <person name="Ueki K."/>
        </authorList>
    </citation>
    <scope>NUCLEOTIDE SEQUENCE</scope>
    <source>
        <strain evidence="3">SH051</strain>
    </source>
</reference>
<dbReference type="GO" id="GO:0016740">
    <property type="term" value="F:transferase activity"/>
    <property type="evidence" value="ECO:0007669"/>
    <property type="project" value="UniProtKB-KW"/>
</dbReference>
<dbReference type="InterPro" id="IPR018357">
    <property type="entry name" value="Hexapep_transf_CS"/>
</dbReference>
<dbReference type="KEGG" id="broo:brsh051_18820"/>
<dbReference type="PANTHER" id="PTHR23416">
    <property type="entry name" value="SIALIC ACID SYNTHASE-RELATED"/>
    <property type="match status" value="1"/>
</dbReference>
<accession>A0AAN0K8K8</accession>
<evidence type="ECO:0000313" key="3">
    <source>
        <dbReference type="EMBL" id="BEH02601.1"/>
    </source>
</evidence>
<keyword evidence="2" id="KW-0677">Repeat</keyword>
<dbReference type="InterPro" id="IPR011004">
    <property type="entry name" value="Trimer_LpxA-like_sf"/>
</dbReference>
<organism evidence="3 4">
    <name type="scientific">Brooklawnia propionicigenes</name>
    <dbReference type="NCBI Taxonomy" id="3041175"/>
    <lineage>
        <taxon>Bacteria</taxon>
        <taxon>Bacillati</taxon>
        <taxon>Actinomycetota</taxon>
        <taxon>Actinomycetes</taxon>
        <taxon>Propionibacteriales</taxon>
        <taxon>Propionibacteriaceae</taxon>
        <taxon>Brooklawnia</taxon>
    </lineage>
</organism>
<dbReference type="InterPro" id="IPR001451">
    <property type="entry name" value="Hexapep"/>
</dbReference>
<keyword evidence="4" id="KW-1185">Reference proteome</keyword>
<evidence type="ECO:0008006" key="5">
    <source>
        <dbReference type="Google" id="ProtNLM"/>
    </source>
</evidence>
<evidence type="ECO:0000256" key="1">
    <source>
        <dbReference type="ARBA" id="ARBA00022679"/>
    </source>
</evidence>
<dbReference type="CDD" id="cd04647">
    <property type="entry name" value="LbH_MAT_like"/>
    <property type="match status" value="1"/>
</dbReference>
<dbReference type="Proteomes" id="UP001431656">
    <property type="component" value="Chromosome"/>
</dbReference>
<evidence type="ECO:0000313" key="4">
    <source>
        <dbReference type="Proteomes" id="UP001431656"/>
    </source>
</evidence>
<dbReference type="InterPro" id="IPR051159">
    <property type="entry name" value="Hexapeptide_acetyltransf"/>
</dbReference>
<gene>
    <name evidence="3" type="ORF">brsh051_18820</name>
</gene>